<evidence type="ECO:0000313" key="2">
    <source>
        <dbReference type="EMBL" id="VVE63298.1"/>
    </source>
</evidence>
<accession>A0A5E4ZR24</accession>
<keyword evidence="1" id="KW-0812">Transmembrane</keyword>
<gene>
    <name evidence="2" type="ORF">PCA31118_01204</name>
</gene>
<dbReference type="EMBL" id="CABPSQ010000002">
    <property type="protein sequence ID" value="VVE63298.1"/>
    <property type="molecule type" value="Genomic_DNA"/>
</dbReference>
<sequence>MKKPWEQMLRETFTKTLTEKYDEATRSQRAVYWMTIVVVCLVIVTVLVKYS</sequence>
<keyword evidence="3" id="KW-1185">Reference proteome</keyword>
<name>A0A5E4ZR24_9BURK</name>
<feature type="transmembrane region" description="Helical" evidence="1">
    <location>
        <begin position="30"/>
        <end position="48"/>
    </location>
</feature>
<dbReference type="Proteomes" id="UP000414136">
    <property type="component" value="Unassembled WGS sequence"/>
</dbReference>
<keyword evidence="1" id="KW-1133">Transmembrane helix</keyword>
<proteinExistence type="predicted"/>
<dbReference type="AlphaFoldDB" id="A0A5E4ZR24"/>
<keyword evidence="1" id="KW-0472">Membrane</keyword>
<evidence type="ECO:0000313" key="3">
    <source>
        <dbReference type="Proteomes" id="UP000414136"/>
    </source>
</evidence>
<organism evidence="2 3">
    <name type="scientific">Pandoraea captiosa</name>
    <dbReference type="NCBI Taxonomy" id="2508302"/>
    <lineage>
        <taxon>Bacteria</taxon>
        <taxon>Pseudomonadati</taxon>
        <taxon>Pseudomonadota</taxon>
        <taxon>Betaproteobacteria</taxon>
        <taxon>Burkholderiales</taxon>
        <taxon>Burkholderiaceae</taxon>
        <taxon>Pandoraea</taxon>
    </lineage>
</organism>
<reference evidence="2 3" key="1">
    <citation type="submission" date="2019-08" db="EMBL/GenBank/DDBJ databases">
        <authorList>
            <person name="Peeters C."/>
        </authorList>
    </citation>
    <scope>NUCLEOTIDE SEQUENCE [LARGE SCALE GENOMIC DNA]</scope>
    <source>
        <strain evidence="2 3">LMG 31118</strain>
    </source>
</reference>
<protein>
    <submittedName>
        <fullName evidence="2">Uncharacterized protein</fullName>
    </submittedName>
</protein>
<evidence type="ECO:0000256" key="1">
    <source>
        <dbReference type="SAM" id="Phobius"/>
    </source>
</evidence>